<gene>
    <name evidence="3" type="ORF">F6X51_19010</name>
</gene>
<dbReference type="Pfam" id="PF01381">
    <property type="entry name" value="HTH_3"/>
    <property type="match status" value="1"/>
</dbReference>
<feature type="region of interest" description="Disordered" evidence="1">
    <location>
        <begin position="65"/>
        <end position="98"/>
    </location>
</feature>
<evidence type="ECO:0000259" key="2">
    <source>
        <dbReference type="PROSITE" id="PS50943"/>
    </source>
</evidence>
<sequence length="98" mass="10223">MNAAQCRAARALLGWSQRRLAKASGVGLSAIVSFEHGGGRRVSREAVAELRGTFEEAGLEFLSGSEGGTGVLSHAGPGEAHPHDPIRPDSIMSESRAQ</sequence>
<evidence type="ECO:0000256" key="1">
    <source>
        <dbReference type="SAM" id="MobiDB-lite"/>
    </source>
</evidence>
<accession>A0A6N6MLW3</accession>
<feature type="domain" description="HTH cro/C1-type" evidence="2">
    <location>
        <begin position="7"/>
        <end position="37"/>
    </location>
</feature>
<organism evidence="3 4">
    <name type="scientific">Methylobacterium planeticum</name>
    <dbReference type="NCBI Taxonomy" id="2615211"/>
    <lineage>
        <taxon>Bacteria</taxon>
        <taxon>Pseudomonadati</taxon>
        <taxon>Pseudomonadota</taxon>
        <taxon>Alphaproteobacteria</taxon>
        <taxon>Hyphomicrobiales</taxon>
        <taxon>Methylobacteriaceae</taxon>
        <taxon>Methylobacterium</taxon>
    </lineage>
</organism>
<dbReference type="CDD" id="cd00093">
    <property type="entry name" value="HTH_XRE"/>
    <property type="match status" value="1"/>
</dbReference>
<dbReference type="EMBL" id="VZZJ01000018">
    <property type="protein sequence ID" value="KAB1071682.1"/>
    <property type="molecule type" value="Genomic_DNA"/>
</dbReference>
<name>A0A6N6MLW3_9HYPH</name>
<dbReference type="Gene3D" id="1.10.260.40">
    <property type="entry name" value="lambda repressor-like DNA-binding domains"/>
    <property type="match status" value="1"/>
</dbReference>
<dbReference type="AlphaFoldDB" id="A0A6N6MLW3"/>
<protein>
    <submittedName>
        <fullName evidence="3">Helix-turn-helix transcriptional regulator</fullName>
    </submittedName>
</protein>
<proteinExistence type="predicted"/>
<dbReference type="InterPro" id="IPR001387">
    <property type="entry name" value="Cro/C1-type_HTH"/>
</dbReference>
<comment type="caution">
    <text evidence="3">The sequence shown here is derived from an EMBL/GenBank/DDBJ whole genome shotgun (WGS) entry which is preliminary data.</text>
</comment>
<dbReference type="SUPFAM" id="SSF47413">
    <property type="entry name" value="lambda repressor-like DNA-binding domains"/>
    <property type="match status" value="1"/>
</dbReference>
<evidence type="ECO:0000313" key="3">
    <source>
        <dbReference type="EMBL" id="KAB1071682.1"/>
    </source>
</evidence>
<dbReference type="Proteomes" id="UP000441523">
    <property type="component" value="Unassembled WGS sequence"/>
</dbReference>
<dbReference type="PROSITE" id="PS50943">
    <property type="entry name" value="HTH_CROC1"/>
    <property type="match status" value="1"/>
</dbReference>
<dbReference type="InterPro" id="IPR010982">
    <property type="entry name" value="Lambda_DNA-bd_dom_sf"/>
</dbReference>
<keyword evidence="4" id="KW-1185">Reference proteome</keyword>
<evidence type="ECO:0000313" key="4">
    <source>
        <dbReference type="Proteomes" id="UP000441523"/>
    </source>
</evidence>
<reference evidence="3 4" key="1">
    <citation type="submission" date="2019-09" db="EMBL/GenBank/DDBJ databases">
        <title>YIM 132548 draft genome.</title>
        <authorList>
            <person name="Jiang L."/>
        </authorList>
    </citation>
    <scope>NUCLEOTIDE SEQUENCE [LARGE SCALE GENOMIC DNA]</scope>
    <source>
        <strain evidence="3 4">YIM 132548</strain>
    </source>
</reference>
<dbReference type="GO" id="GO:0003677">
    <property type="term" value="F:DNA binding"/>
    <property type="evidence" value="ECO:0007669"/>
    <property type="project" value="InterPro"/>
</dbReference>